<keyword evidence="5 7" id="KW-0472">Membrane</keyword>
<dbReference type="EMBL" id="FOET01000010">
    <property type="protein sequence ID" value="SEQ55900.1"/>
    <property type="molecule type" value="Genomic_DNA"/>
</dbReference>
<name>A0A1H9H0Q6_9ACTN</name>
<evidence type="ECO:0000256" key="6">
    <source>
        <dbReference type="SAM" id="MobiDB-lite"/>
    </source>
</evidence>
<gene>
    <name evidence="8" type="ORF">SAMN05216481_11040</name>
</gene>
<dbReference type="STRING" id="403935.SAMN05216481_11040"/>
<feature type="transmembrane region" description="Helical" evidence="7">
    <location>
        <begin position="77"/>
        <end position="95"/>
    </location>
</feature>
<evidence type="ECO:0000256" key="1">
    <source>
        <dbReference type="ARBA" id="ARBA00004651"/>
    </source>
</evidence>
<organism evidence="8 9">
    <name type="scientific">Streptomyces radiopugnans</name>
    <dbReference type="NCBI Taxonomy" id="403935"/>
    <lineage>
        <taxon>Bacteria</taxon>
        <taxon>Bacillati</taxon>
        <taxon>Actinomycetota</taxon>
        <taxon>Actinomycetes</taxon>
        <taxon>Kitasatosporales</taxon>
        <taxon>Streptomycetaceae</taxon>
        <taxon>Streptomyces</taxon>
    </lineage>
</organism>
<dbReference type="GO" id="GO:0005886">
    <property type="term" value="C:plasma membrane"/>
    <property type="evidence" value="ECO:0007669"/>
    <property type="project" value="UniProtKB-SubCell"/>
</dbReference>
<sequence>MVHAQSASAAQSDRPSLATRTVRAVRAEAAWGARSLRRALQGPGRERDAVVQSLKAALAAVLAWLAAAWLLPDAFALMAPWVAVVLVQSTIYRSVWQGLQQTMAITVGTVLAAALVIPLGHPVLVMVLVLPVTTLLGNWPRFGAQGIYASTAALFTLVPGEATLDSAVSRVLAALLGTAVGVGVNALVLPPVHLRSARDAVDSAVREAREIVTEVAEGLDEPWEYGRIRTWYDRACRLPRLIRGVESSIGWSRESLRLNPESRRRAEAARLAAVYEETLPTLEDVAERLVALTRTLLEAADESDEVPRPGHEVTRPYAGFLRQVAAALDAYGRTVTGDDPEAARRELREAVGEVRAEQDRLRAELPRNAAAVPEGLAVLGPLLAEARRLATTLLPGGSGEGGGGDGGGDGAPGRQGA</sequence>
<dbReference type="AlphaFoldDB" id="A0A1H9H0Q6"/>
<evidence type="ECO:0000313" key="8">
    <source>
        <dbReference type="EMBL" id="SEQ55900.1"/>
    </source>
</evidence>
<reference evidence="9" key="1">
    <citation type="submission" date="2016-10" db="EMBL/GenBank/DDBJ databases">
        <authorList>
            <person name="Varghese N."/>
            <person name="Submissions S."/>
        </authorList>
    </citation>
    <scope>NUCLEOTIDE SEQUENCE [LARGE SCALE GENOMIC DNA]</scope>
    <source>
        <strain evidence="9">CGMCC 4.3519</strain>
    </source>
</reference>
<keyword evidence="4 7" id="KW-1133">Transmembrane helix</keyword>
<protein>
    <submittedName>
        <fullName evidence="8">Uncharacterized membrane protein YgaE, UPF0421/DUF939 family</fullName>
    </submittedName>
</protein>
<evidence type="ECO:0000256" key="2">
    <source>
        <dbReference type="ARBA" id="ARBA00022475"/>
    </source>
</evidence>
<evidence type="ECO:0000256" key="5">
    <source>
        <dbReference type="ARBA" id="ARBA00023136"/>
    </source>
</evidence>
<feature type="transmembrane region" description="Helical" evidence="7">
    <location>
        <begin position="142"/>
        <end position="159"/>
    </location>
</feature>
<evidence type="ECO:0000256" key="7">
    <source>
        <dbReference type="SAM" id="Phobius"/>
    </source>
</evidence>
<feature type="transmembrane region" description="Helical" evidence="7">
    <location>
        <begin position="107"/>
        <end position="130"/>
    </location>
</feature>
<proteinExistence type="predicted"/>
<comment type="subcellular location">
    <subcellularLocation>
        <location evidence="1">Cell membrane</location>
        <topology evidence="1">Multi-pass membrane protein</topology>
    </subcellularLocation>
</comment>
<dbReference type="Pfam" id="PF06081">
    <property type="entry name" value="ArAE_1"/>
    <property type="match status" value="1"/>
</dbReference>
<dbReference type="InterPro" id="IPR010343">
    <property type="entry name" value="ArAE_1"/>
</dbReference>
<feature type="transmembrane region" description="Helical" evidence="7">
    <location>
        <begin position="54"/>
        <end position="71"/>
    </location>
</feature>
<dbReference type="Proteomes" id="UP000199055">
    <property type="component" value="Unassembled WGS sequence"/>
</dbReference>
<keyword evidence="9" id="KW-1185">Reference proteome</keyword>
<keyword evidence="3 7" id="KW-0812">Transmembrane</keyword>
<evidence type="ECO:0000256" key="3">
    <source>
        <dbReference type="ARBA" id="ARBA00022692"/>
    </source>
</evidence>
<evidence type="ECO:0000256" key="4">
    <source>
        <dbReference type="ARBA" id="ARBA00022989"/>
    </source>
</evidence>
<feature type="compositionally biased region" description="Gly residues" evidence="6">
    <location>
        <begin position="396"/>
        <end position="417"/>
    </location>
</feature>
<accession>A0A1H9H0Q6</accession>
<feature type="transmembrane region" description="Helical" evidence="7">
    <location>
        <begin position="171"/>
        <end position="189"/>
    </location>
</feature>
<keyword evidence="2" id="KW-1003">Cell membrane</keyword>
<feature type="region of interest" description="Disordered" evidence="6">
    <location>
        <begin position="393"/>
        <end position="417"/>
    </location>
</feature>
<evidence type="ECO:0000313" key="9">
    <source>
        <dbReference type="Proteomes" id="UP000199055"/>
    </source>
</evidence>